<accession>A0A9X3AZB4</accession>
<protein>
    <submittedName>
        <fullName evidence="3">AsmA family protein</fullName>
    </submittedName>
</protein>
<evidence type="ECO:0000256" key="1">
    <source>
        <dbReference type="SAM" id="MobiDB-lite"/>
    </source>
</evidence>
<dbReference type="GO" id="GO:0090313">
    <property type="term" value="P:regulation of protein targeting to membrane"/>
    <property type="evidence" value="ECO:0007669"/>
    <property type="project" value="TreeGrafter"/>
</dbReference>
<keyword evidence="2" id="KW-1133">Transmembrane helix</keyword>
<feature type="region of interest" description="Disordered" evidence="1">
    <location>
        <begin position="144"/>
        <end position="163"/>
    </location>
</feature>
<evidence type="ECO:0000313" key="4">
    <source>
        <dbReference type="Proteomes" id="UP001149009"/>
    </source>
</evidence>
<organism evidence="3 4">
    <name type="scientific">Chelativorans petroleitrophicus</name>
    <dbReference type="NCBI Taxonomy" id="2975484"/>
    <lineage>
        <taxon>Bacteria</taxon>
        <taxon>Pseudomonadati</taxon>
        <taxon>Pseudomonadota</taxon>
        <taxon>Alphaproteobacteria</taxon>
        <taxon>Hyphomicrobiales</taxon>
        <taxon>Phyllobacteriaceae</taxon>
        <taxon>Chelativorans</taxon>
    </lineage>
</organism>
<comment type="caution">
    <text evidence="3">The sequence shown here is derived from an EMBL/GenBank/DDBJ whole genome shotgun (WGS) entry which is preliminary data.</text>
</comment>
<gene>
    <name evidence="3" type="ORF">NYR54_06355</name>
</gene>
<dbReference type="PANTHER" id="PTHR30441:SF4">
    <property type="entry name" value="PROTEIN ASMA"/>
    <property type="match status" value="1"/>
</dbReference>
<keyword evidence="2" id="KW-0472">Membrane</keyword>
<sequence>MPDWLARRSVWIVGAAVVLVILVMAGLPLIASTQIVRDRIAFQMSAWSGYRVKLNNSPEIHVWPTFRAVLSDVTLLDWNEAEPKTVLAAERVEMDLSALAALRGDVVFTRMRLVRPVLRLTERNEKLRLPAPQDWGRLNRSVETARDAVSKAPTDPDTSGLPGDTFGTIEFEQGRVIADDGNQQTNIVTSLSGSLEWPALNRQVALLASGIWHGESVSLTASSTQPLILLGGGRAPLTFSLQAAPANVSFTGSASLAGDNFIDGQLKIAAPSLAGLIDWTHALSLPTNSVGPVELSARIVGDVRRLKFEDTVLNIAGSSGNGLIDVSFSAGDPLVAGTLAFDTLNLPALIQAFSPISTGPTNAEGLSQSIGGGDFDFDLRFSAANATFGNATLTNVAAAAKVNDELATFDISDATAFGGTIQFGVRADRTEGRETVELRMVGERIDLSRLAAALGRERLVPQAPCTFSLALKGPGADLQSVLRSGSGTVSASLGPGTISGLNLDAFFEHSAAGEFFPLSAIEEGSLPIDGAEFKASITKGVAGLETAVARSGAYTISLDGLVPLAGRALALYGRISESAEDEASEEAPLSFFVGGSWSAPFIAPLTNYR</sequence>
<evidence type="ECO:0000256" key="2">
    <source>
        <dbReference type="SAM" id="Phobius"/>
    </source>
</evidence>
<dbReference type="EMBL" id="JAODNV010000007">
    <property type="protein sequence ID" value="MCT8989915.1"/>
    <property type="molecule type" value="Genomic_DNA"/>
</dbReference>
<dbReference type="AlphaFoldDB" id="A0A9X3AZB4"/>
<dbReference type="InterPro" id="IPR052894">
    <property type="entry name" value="AsmA-related"/>
</dbReference>
<feature type="transmembrane region" description="Helical" evidence="2">
    <location>
        <begin position="12"/>
        <end position="31"/>
    </location>
</feature>
<dbReference type="GO" id="GO:0005886">
    <property type="term" value="C:plasma membrane"/>
    <property type="evidence" value="ECO:0007669"/>
    <property type="project" value="TreeGrafter"/>
</dbReference>
<evidence type="ECO:0000313" key="3">
    <source>
        <dbReference type="EMBL" id="MCT8989915.1"/>
    </source>
</evidence>
<keyword evidence="4" id="KW-1185">Reference proteome</keyword>
<dbReference type="PANTHER" id="PTHR30441">
    <property type="entry name" value="DUF748 DOMAIN-CONTAINING PROTEIN"/>
    <property type="match status" value="1"/>
</dbReference>
<proteinExistence type="predicted"/>
<dbReference type="RefSeq" id="WP_261514774.1">
    <property type="nucleotide sequence ID" value="NZ_JAODNV010000007.1"/>
</dbReference>
<reference evidence="3" key="1">
    <citation type="submission" date="2022-08" db="EMBL/GenBank/DDBJ databases">
        <title>Chelativorans sichuanense sp. nov., a paraffin oil-degrading bacterium isolated from a mixture of oil-based drill cuttings and paddy soil.</title>
        <authorList>
            <person name="Yu J."/>
            <person name="Liu H."/>
            <person name="Chen Q."/>
        </authorList>
    </citation>
    <scope>NUCLEOTIDE SEQUENCE</scope>
    <source>
        <strain evidence="3">SCAU 2101</strain>
    </source>
</reference>
<keyword evidence="2" id="KW-0812">Transmembrane</keyword>
<name>A0A9X3AZB4_9HYPH</name>
<dbReference type="Proteomes" id="UP001149009">
    <property type="component" value="Unassembled WGS sequence"/>
</dbReference>